<dbReference type="Gene3D" id="3.40.50.1240">
    <property type="entry name" value="Phosphoglycerate mutase-like"/>
    <property type="match status" value="1"/>
</dbReference>
<dbReference type="RefSeq" id="WP_210809092.1">
    <property type="nucleotide sequence ID" value="NZ_JAGQDG010000004.1"/>
</dbReference>
<dbReference type="CDD" id="cd07067">
    <property type="entry name" value="HP_PGM_like"/>
    <property type="match status" value="1"/>
</dbReference>
<dbReference type="InterPro" id="IPR013078">
    <property type="entry name" value="His_Pase_superF_clade-1"/>
</dbReference>
<dbReference type="InterPro" id="IPR029033">
    <property type="entry name" value="His_PPase_superfam"/>
</dbReference>
<dbReference type="Pfam" id="PF00300">
    <property type="entry name" value="His_Phos_1"/>
    <property type="match status" value="1"/>
</dbReference>
<dbReference type="EMBL" id="JAGQDG010000004">
    <property type="protein sequence ID" value="MBQ0935796.1"/>
    <property type="molecule type" value="Genomic_DNA"/>
</dbReference>
<keyword evidence="3" id="KW-1185">Reference proteome</keyword>
<accession>A0ABS5DY91</accession>
<gene>
    <name evidence="2" type="ORF">KAK11_10685</name>
</gene>
<proteinExistence type="predicted"/>
<evidence type="ECO:0000256" key="1">
    <source>
        <dbReference type="ARBA" id="ARBA00022801"/>
    </source>
</evidence>
<organism evidence="2 3">
    <name type="scientific">Ideonella paludis</name>
    <dbReference type="NCBI Taxonomy" id="1233411"/>
    <lineage>
        <taxon>Bacteria</taxon>
        <taxon>Pseudomonadati</taxon>
        <taxon>Pseudomonadota</taxon>
        <taxon>Betaproteobacteria</taxon>
        <taxon>Burkholderiales</taxon>
        <taxon>Sphaerotilaceae</taxon>
        <taxon>Ideonella</taxon>
    </lineage>
</organism>
<comment type="caution">
    <text evidence="2">The sequence shown here is derived from an EMBL/GenBank/DDBJ whole genome shotgun (WGS) entry which is preliminary data.</text>
</comment>
<evidence type="ECO:0000313" key="2">
    <source>
        <dbReference type="EMBL" id="MBQ0935796.1"/>
    </source>
</evidence>
<dbReference type="PANTHER" id="PTHR20935:SF0">
    <property type="entry name" value="SERINE_THREONINE-PROTEIN PHOSPHATASE PGAM5, MITOCHONDRIAL"/>
    <property type="match status" value="1"/>
</dbReference>
<dbReference type="SMART" id="SM00855">
    <property type="entry name" value="PGAM"/>
    <property type="match status" value="1"/>
</dbReference>
<dbReference type="InterPro" id="IPR051021">
    <property type="entry name" value="Mito_Ser/Thr_phosphatase"/>
</dbReference>
<sequence>MAKIYLVRHGQASFGAADYDQLSPLGTQQCELLGQHWRAMGLRFDAVWMGSLKRHRQSMEAIAAGLGGLPEATVRSGLNEYDPEALVRAAHAGPLPTGDSPEVQRQHFLHLRQGLLGWIKGEMAPAGLPSHADFLDGVMAALDEARQQPCAEHILVVSSGGPISNAVGHVLQAAPEGVVELNLRLRNSAVTELHSTPRRHAVISFNSLPHLDQPGRSHLQTYA</sequence>
<reference evidence="2 3" key="1">
    <citation type="submission" date="2021-04" db="EMBL/GenBank/DDBJ databases">
        <title>The genome sequence of type strain Ideonella paludis KCTC 32238.</title>
        <authorList>
            <person name="Liu Y."/>
        </authorList>
    </citation>
    <scope>NUCLEOTIDE SEQUENCE [LARGE SCALE GENOMIC DNA]</scope>
    <source>
        <strain evidence="2 3">KCTC 32238</strain>
    </source>
</reference>
<name>A0ABS5DY91_9BURK</name>
<dbReference type="SUPFAM" id="SSF53254">
    <property type="entry name" value="Phosphoglycerate mutase-like"/>
    <property type="match status" value="1"/>
</dbReference>
<keyword evidence="1" id="KW-0378">Hydrolase</keyword>
<dbReference type="Proteomes" id="UP000672097">
    <property type="component" value="Unassembled WGS sequence"/>
</dbReference>
<protein>
    <submittedName>
        <fullName evidence="2">Histidine phosphatase family protein</fullName>
    </submittedName>
</protein>
<dbReference type="PANTHER" id="PTHR20935">
    <property type="entry name" value="PHOSPHOGLYCERATE MUTASE-RELATED"/>
    <property type="match status" value="1"/>
</dbReference>
<evidence type="ECO:0000313" key="3">
    <source>
        <dbReference type="Proteomes" id="UP000672097"/>
    </source>
</evidence>